<name>A0A8T2PYI9_CERRI</name>
<dbReference type="OrthoDB" id="1914642at2759"/>
<dbReference type="EMBL" id="CM035444">
    <property type="protein sequence ID" value="KAH7276331.1"/>
    <property type="molecule type" value="Genomic_DNA"/>
</dbReference>
<organism evidence="3 4">
    <name type="scientific">Ceratopteris richardii</name>
    <name type="common">Triangle waterfern</name>
    <dbReference type="NCBI Taxonomy" id="49495"/>
    <lineage>
        <taxon>Eukaryota</taxon>
        <taxon>Viridiplantae</taxon>
        <taxon>Streptophyta</taxon>
        <taxon>Embryophyta</taxon>
        <taxon>Tracheophyta</taxon>
        <taxon>Polypodiopsida</taxon>
        <taxon>Polypodiidae</taxon>
        <taxon>Polypodiales</taxon>
        <taxon>Pteridineae</taxon>
        <taxon>Pteridaceae</taxon>
        <taxon>Parkerioideae</taxon>
        <taxon>Ceratopteris</taxon>
    </lineage>
</organism>
<comment type="caution">
    <text evidence="3">The sequence shown here is derived from an EMBL/GenBank/DDBJ whole genome shotgun (WGS) entry which is preliminary data.</text>
</comment>
<evidence type="ECO:0000313" key="4">
    <source>
        <dbReference type="Proteomes" id="UP000825935"/>
    </source>
</evidence>
<evidence type="ECO:0000313" key="3">
    <source>
        <dbReference type="EMBL" id="KAH7276331.1"/>
    </source>
</evidence>
<feature type="chain" id="PRO_5035732704" description="EGF-like domain-containing protein" evidence="1">
    <location>
        <begin position="26"/>
        <end position="238"/>
    </location>
</feature>
<feature type="domain" description="EGF-like" evidence="2">
    <location>
        <begin position="46"/>
        <end position="91"/>
    </location>
</feature>
<gene>
    <name evidence="3" type="ORF">KP509_39G003000</name>
</gene>
<accession>A0A8T2PYI9</accession>
<feature type="signal peptide" evidence="1">
    <location>
        <begin position="1"/>
        <end position="25"/>
    </location>
</feature>
<dbReference type="OMA" id="VIDCGQG"/>
<dbReference type="PANTHER" id="PTHR33881:SF17">
    <property type="entry name" value="EGF-LIKE DOMAIN-CONTAINING PROTEIN"/>
    <property type="match status" value="1"/>
</dbReference>
<evidence type="ECO:0000256" key="1">
    <source>
        <dbReference type="SAM" id="SignalP"/>
    </source>
</evidence>
<dbReference type="Proteomes" id="UP000825935">
    <property type="component" value="Chromosome 39"/>
</dbReference>
<dbReference type="AlphaFoldDB" id="A0A8T2PYI9"/>
<evidence type="ECO:0000259" key="2">
    <source>
        <dbReference type="SMART" id="SM00181"/>
    </source>
</evidence>
<feature type="domain" description="EGF-like" evidence="2">
    <location>
        <begin position="119"/>
        <end position="164"/>
    </location>
</feature>
<keyword evidence="1" id="KW-0732">Signal</keyword>
<proteinExistence type="predicted"/>
<sequence length="238" mass="24986">MAVCRPTPRLLVCLCCMLMLCETSASKDLSDVPSDFSFLNFGGGLACDLAKCLKGKCVNSSSFPFYQCQCNEGWQSPFRASWLPCILPNCSIDLTCGNKSVAAATPSPPVPSFLGTVDVCSLHVCGNGQCVHNNSSSTNSSDDYFCSCDPGYVNFGNRTDGFCIRKCSIGADCTNVNLPFGSSSGTLSPPPPAVASPTSASASSAREVLVSEKAVYQSSPCIRKSCLSISTNIKVPSC</sequence>
<dbReference type="SMART" id="SM00181">
    <property type="entry name" value="EGF"/>
    <property type="match status" value="2"/>
</dbReference>
<reference evidence="3" key="1">
    <citation type="submission" date="2021-08" db="EMBL/GenBank/DDBJ databases">
        <title>WGS assembly of Ceratopteris richardii.</title>
        <authorList>
            <person name="Marchant D.B."/>
            <person name="Chen G."/>
            <person name="Jenkins J."/>
            <person name="Shu S."/>
            <person name="Leebens-Mack J."/>
            <person name="Grimwood J."/>
            <person name="Schmutz J."/>
            <person name="Soltis P."/>
            <person name="Soltis D."/>
            <person name="Chen Z.-H."/>
        </authorList>
    </citation>
    <scope>NUCLEOTIDE SEQUENCE</scope>
    <source>
        <strain evidence="3">Whitten #5841</strain>
        <tissue evidence="3">Leaf</tissue>
    </source>
</reference>
<protein>
    <recommendedName>
        <fullName evidence="2">EGF-like domain-containing protein</fullName>
    </recommendedName>
</protein>
<dbReference type="PANTHER" id="PTHR33881">
    <property type="entry name" value="NEUROGENIC LOCUS NOTCH-LIKE PROTEIN"/>
    <property type="match status" value="1"/>
</dbReference>
<keyword evidence="4" id="KW-1185">Reference proteome</keyword>
<dbReference type="InterPro" id="IPR000742">
    <property type="entry name" value="EGF"/>
</dbReference>